<comment type="cofactor">
    <cofactor evidence="2">
        <name>FAD</name>
        <dbReference type="ChEBI" id="CHEBI:57692"/>
    </cofactor>
</comment>
<comment type="similarity">
    <text evidence="3">Belongs to the GMC oxidoreductase family.</text>
</comment>
<gene>
    <name evidence="14" type="ORF">VNI00_009621</name>
</gene>
<dbReference type="SUPFAM" id="SSF51905">
    <property type="entry name" value="FAD/NAD(P)-binding domain"/>
    <property type="match status" value="1"/>
</dbReference>
<keyword evidence="8" id="KW-0274">FAD</keyword>
<dbReference type="GO" id="GO:0050233">
    <property type="term" value="F:pyranose oxidase activity"/>
    <property type="evidence" value="ECO:0007669"/>
    <property type="project" value="UniProtKB-EC"/>
</dbReference>
<evidence type="ECO:0000259" key="13">
    <source>
        <dbReference type="Pfam" id="PF05199"/>
    </source>
</evidence>
<keyword evidence="7" id="KW-0285">Flavoprotein</keyword>
<protein>
    <recommendedName>
        <fullName evidence="6">Pyranose 2-oxidase</fullName>
        <ecNumber evidence="5">1.1.3.10</ecNumber>
    </recommendedName>
    <alternativeName>
        <fullName evidence="11">FAD-oxidoreductase</fullName>
    </alternativeName>
    <alternativeName>
        <fullName evidence="10">Glucose 2-oxidase</fullName>
    </alternativeName>
    <alternativeName>
        <fullName evidence="12">Pyranose:oxygen 2-oxidoreductase</fullName>
    </alternativeName>
</protein>
<dbReference type="PANTHER" id="PTHR42784:SF1">
    <property type="entry name" value="PYRANOSE 2-OXIDASE"/>
    <property type="match status" value="1"/>
</dbReference>
<evidence type="ECO:0000256" key="4">
    <source>
        <dbReference type="ARBA" id="ARBA00011881"/>
    </source>
</evidence>
<reference evidence="14 15" key="1">
    <citation type="submission" date="2024-01" db="EMBL/GenBank/DDBJ databases">
        <title>A draft genome for a cacao thread blight-causing isolate of Paramarasmius palmivorus.</title>
        <authorList>
            <person name="Baruah I.K."/>
            <person name="Bukari Y."/>
            <person name="Amoako-Attah I."/>
            <person name="Meinhardt L.W."/>
            <person name="Bailey B.A."/>
            <person name="Cohen S.P."/>
        </authorList>
    </citation>
    <scope>NUCLEOTIDE SEQUENCE [LARGE SCALE GENOMIC DNA]</scope>
    <source>
        <strain evidence="14 15">GH-12</strain>
    </source>
</reference>
<evidence type="ECO:0000256" key="10">
    <source>
        <dbReference type="ARBA" id="ARBA00030508"/>
    </source>
</evidence>
<feature type="domain" description="Glucose-methanol-choline oxidoreductase C-terminal" evidence="13">
    <location>
        <begin position="436"/>
        <end position="556"/>
    </location>
</feature>
<evidence type="ECO:0000256" key="8">
    <source>
        <dbReference type="ARBA" id="ARBA00022827"/>
    </source>
</evidence>
<comment type="catalytic activity">
    <reaction evidence="1">
        <text>D-glucose + O2 = 2-dehydro-D-glucose + H2O2</text>
        <dbReference type="Rhea" id="RHEA:10552"/>
        <dbReference type="ChEBI" id="CHEBI:4167"/>
        <dbReference type="ChEBI" id="CHEBI:15379"/>
        <dbReference type="ChEBI" id="CHEBI:16240"/>
        <dbReference type="ChEBI" id="CHEBI:16609"/>
        <dbReference type="EC" id="1.1.3.10"/>
    </reaction>
</comment>
<evidence type="ECO:0000313" key="15">
    <source>
        <dbReference type="Proteomes" id="UP001383192"/>
    </source>
</evidence>
<dbReference type="InterPro" id="IPR051473">
    <property type="entry name" value="P2Ox-like"/>
</dbReference>
<name>A0AAW0CM11_9AGAR</name>
<accession>A0AAW0CM11</accession>
<dbReference type="Proteomes" id="UP001383192">
    <property type="component" value="Unassembled WGS sequence"/>
</dbReference>
<evidence type="ECO:0000256" key="9">
    <source>
        <dbReference type="ARBA" id="ARBA00023002"/>
    </source>
</evidence>
<dbReference type="InterPro" id="IPR012814">
    <property type="entry name" value="P2OX"/>
</dbReference>
<organism evidence="14 15">
    <name type="scientific">Paramarasmius palmivorus</name>
    <dbReference type="NCBI Taxonomy" id="297713"/>
    <lineage>
        <taxon>Eukaryota</taxon>
        <taxon>Fungi</taxon>
        <taxon>Dikarya</taxon>
        <taxon>Basidiomycota</taxon>
        <taxon>Agaricomycotina</taxon>
        <taxon>Agaricomycetes</taxon>
        <taxon>Agaricomycetidae</taxon>
        <taxon>Agaricales</taxon>
        <taxon>Marasmiineae</taxon>
        <taxon>Marasmiaceae</taxon>
        <taxon>Paramarasmius</taxon>
    </lineage>
</organism>
<evidence type="ECO:0000256" key="3">
    <source>
        <dbReference type="ARBA" id="ARBA00010790"/>
    </source>
</evidence>
<dbReference type="Pfam" id="PF05199">
    <property type="entry name" value="GMC_oxred_C"/>
    <property type="match status" value="1"/>
</dbReference>
<dbReference type="EC" id="1.1.3.10" evidence="5"/>
<evidence type="ECO:0000256" key="11">
    <source>
        <dbReference type="ARBA" id="ARBA00031159"/>
    </source>
</evidence>
<dbReference type="InterPro" id="IPR007867">
    <property type="entry name" value="GMC_OxRtase_C"/>
</dbReference>
<dbReference type="PANTHER" id="PTHR42784">
    <property type="entry name" value="PYRANOSE 2-OXIDASE"/>
    <property type="match status" value="1"/>
</dbReference>
<dbReference type="Gene3D" id="3.50.50.60">
    <property type="entry name" value="FAD/NAD(P)-binding domain"/>
    <property type="match status" value="2"/>
</dbReference>
<comment type="subunit">
    <text evidence="4">Homotetramer.</text>
</comment>
<dbReference type="InterPro" id="IPR036188">
    <property type="entry name" value="FAD/NAD-bd_sf"/>
</dbReference>
<evidence type="ECO:0000313" key="14">
    <source>
        <dbReference type="EMBL" id="KAK7040715.1"/>
    </source>
</evidence>
<evidence type="ECO:0000256" key="5">
    <source>
        <dbReference type="ARBA" id="ARBA00013082"/>
    </source>
</evidence>
<keyword evidence="9" id="KW-0560">Oxidoreductase</keyword>
<proteinExistence type="inferred from homology"/>
<evidence type="ECO:0000256" key="6">
    <source>
        <dbReference type="ARBA" id="ARBA00016408"/>
    </source>
</evidence>
<comment type="caution">
    <text evidence="14">The sequence shown here is derived from an EMBL/GenBank/DDBJ whole genome shotgun (WGS) entry which is preliminary data.</text>
</comment>
<dbReference type="AlphaFoldDB" id="A0AAW0CM11"/>
<evidence type="ECO:0000256" key="1">
    <source>
        <dbReference type="ARBA" id="ARBA00000827"/>
    </source>
</evidence>
<dbReference type="SUPFAM" id="SSF54373">
    <property type="entry name" value="FAD-linked reductases, C-terminal domain"/>
    <property type="match status" value="1"/>
</dbReference>
<evidence type="ECO:0000256" key="2">
    <source>
        <dbReference type="ARBA" id="ARBA00001974"/>
    </source>
</evidence>
<sequence length="572" mass="63863">MSQQQAAYKADVFIAGGGPIGATLAKYFIDAGYKVIIAELGAADSFNFTKDKNGNEICVPGAHKKNEIEYQKDIDRFVNVIRGALSPVSVPVRGFTDDTLDPSAWNADGSQPPVTNGKNPCQDVNENLSAEAVTHVVGGMSTHWTCATPRFNEDIERPTLIENKEDNKAEWERLYTAAEDIIGTNSDAFDQSIRHTLVLRTLQDAYRSRTFKPIPLACHRLPNPEYVYWHAADRIYEHIYNDPAKKANFTLLTNTRCTNFELVDDPSTNKKVRLAKLKNFLADAHTPENDVFYVDAKYFIVAAGAVATPQILFKTDMQVNKNPNKPLFPNLGKYITEQPLSFCQVILKKELIDLIPTNPYKLDWWKEKVEKQQKNHPEDPLQFPYTDPEPQVTSPFTKEKPWHTQIHRDAFSYGDVAATLDTRTIVDLRFFGYVEPNEKNTITFEKGYTDAYGMPQPTFTFNMGVDDNKRAHAMMTDMCDVASKLGGYLPGSAPQFMSRGLALHLGGTVRAGLDKNTHVADTYCKVYDFDNLYVAGNGVIPTGFGANPTLTSIGYAIRTAENIIGKLKAGSK</sequence>
<evidence type="ECO:0000256" key="12">
    <source>
        <dbReference type="ARBA" id="ARBA00031330"/>
    </source>
</evidence>
<dbReference type="NCBIfam" id="TIGR02462">
    <property type="entry name" value="pyranose_ox"/>
    <property type="match status" value="1"/>
</dbReference>
<dbReference type="EMBL" id="JAYKXP010000036">
    <property type="protein sequence ID" value="KAK7040715.1"/>
    <property type="molecule type" value="Genomic_DNA"/>
</dbReference>
<keyword evidence="15" id="KW-1185">Reference proteome</keyword>
<evidence type="ECO:0000256" key="7">
    <source>
        <dbReference type="ARBA" id="ARBA00022630"/>
    </source>
</evidence>
<dbReference type="GO" id="GO:0050660">
    <property type="term" value="F:flavin adenine dinucleotide binding"/>
    <property type="evidence" value="ECO:0007669"/>
    <property type="project" value="InterPro"/>
</dbReference>